<sequence>MKIATVRPTLNHTPTELKRAVDNHAVAEAADLYALVWRQAAGALPNCPGWPTGHGAGS</sequence>
<name>A0ABZ1H216_9ACTN</name>
<protein>
    <submittedName>
        <fullName evidence="1">Uncharacterized protein</fullName>
    </submittedName>
</protein>
<dbReference type="RefSeq" id="WP_326756811.1">
    <property type="nucleotide sequence ID" value="NZ_CP109134.1"/>
</dbReference>
<reference evidence="1 2" key="1">
    <citation type="submission" date="2022-10" db="EMBL/GenBank/DDBJ databases">
        <title>The complete genomes of actinobacterial strains from the NBC collection.</title>
        <authorList>
            <person name="Joergensen T.S."/>
            <person name="Alvarez Arevalo M."/>
            <person name="Sterndorff E.B."/>
            <person name="Faurdal D."/>
            <person name="Vuksanovic O."/>
            <person name="Mourched A.-S."/>
            <person name="Charusanti P."/>
            <person name="Shaw S."/>
            <person name="Blin K."/>
            <person name="Weber T."/>
        </authorList>
    </citation>
    <scope>NUCLEOTIDE SEQUENCE [LARGE SCALE GENOMIC DNA]</scope>
    <source>
        <strain evidence="1 2">NBC 01753</strain>
    </source>
</reference>
<dbReference type="EMBL" id="CP109134">
    <property type="protein sequence ID" value="WSD11138.1"/>
    <property type="molecule type" value="Genomic_DNA"/>
</dbReference>
<keyword evidence="2" id="KW-1185">Reference proteome</keyword>
<proteinExistence type="predicted"/>
<dbReference type="Proteomes" id="UP001335325">
    <property type="component" value="Chromosome"/>
</dbReference>
<accession>A0ABZ1H216</accession>
<organism evidence="1 2">
    <name type="scientific">Streptomyces hirsutus</name>
    <dbReference type="NCBI Taxonomy" id="35620"/>
    <lineage>
        <taxon>Bacteria</taxon>
        <taxon>Bacillati</taxon>
        <taxon>Actinomycetota</taxon>
        <taxon>Actinomycetes</taxon>
        <taxon>Kitasatosporales</taxon>
        <taxon>Streptomycetaceae</taxon>
        <taxon>Streptomyces</taxon>
    </lineage>
</organism>
<dbReference type="GeneID" id="91548788"/>
<gene>
    <name evidence="1" type="ORF">OIE73_39445</name>
</gene>
<evidence type="ECO:0000313" key="2">
    <source>
        <dbReference type="Proteomes" id="UP001335325"/>
    </source>
</evidence>
<evidence type="ECO:0000313" key="1">
    <source>
        <dbReference type="EMBL" id="WSD11138.1"/>
    </source>
</evidence>